<dbReference type="NCBIfam" id="TIGR00654">
    <property type="entry name" value="PhzF_family"/>
    <property type="match status" value="1"/>
</dbReference>
<evidence type="ECO:0000313" key="4">
    <source>
        <dbReference type="Proteomes" id="UP001479606"/>
    </source>
</evidence>
<gene>
    <name evidence="3" type="ORF">AAFH49_12630</name>
</gene>
<evidence type="ECO:0000256" key="1">
    <source>
        <dbReference type="ARBA" id="ARBA00008270"/>
    </source>
</evidence>
<dbReference type="SUPFAM" id="SSF54506">
    <property type="entry name" value="Diaminopimelate epimerase-like"/>
    <property type="match status" value="1"/>
</dbReference>
<comment type="caution">
    <text evidence="3">The sequence shown here is derived from an EMBL/GenBank/DDBJ whole genome shotgun (WGS) entry which is preliminary data.</text>
</comment>
<dbReference type="Pfam" id="PF02567">
    <property type="entry name" value="PhzC-PhzF"/>
    <property type="match status" value="1"/>
</dbReference>
<dbReference type="Gene3D" id="3.10.310.10">
    <property type="entry name" value="Diaminopimelate Epimerase, Chain A, domain 1"/>
    <property type="match status" value="2"/>
</dbReference>
<evidence type="ECO:0000313" key="3">
    <source>
        <dbReference type="EMBL" id="MEL5995056.1"/>
    </source>
</evidence>
<dbReference type="RefSeq" id="WP_342298575.1">
    <property type="nucleotide sequence ID" value="NZ_JBCEVZ010000028.1"/>
</dbReference>
<keyword evidence="4" id="KW-1185">Reference proteome</keyword>
<evidence type="ECO:0000256" key="2">
    <source>
        <dbReference type="ARBA" id="ARBA00023235"/>
    </source>
</evidence>
<dbReference type="InterPro" id="IPR003719">
    <property type="entry name" value="Phenazine_PhzF-like"/>
</dbReference>
<comment type="similarity">
    <text evidence="1">Belongs to the PhzF family.</text>
</comment>
<dbReference type="PIRSF" id="PIRSF016184">
    <property type="entry name" value="PhzC_PhzF"/>
    <property type="match status" value="1"/>
</dbReference>
<organism evidence="3 4">
    <name type="scientific">Hymenobacter segetis</name>
    <dbReference type="NCBI Taxonomy" id="2025509"/>
    <lineage>
        <taxon>Bacteria</taxon>
        <taxon>Pseudomonadati</taxon>
        <taxon>Bacteroidota</taxon>
        <taxon>Cytophagia</taxon>
        <taxon>Cytophagales</taxon>
        <taxon>Hymenobacteraceae</taxon>
        <taxon>Hymenobacter</taxon>
    </lineage>
</organism>
<dbReference type="PANTHER" id="PTHR13774:SF17">
    <property type="entry name" value="PHENAZINE BIOSYNTHESIS-LIKE DOMAIN-CONTAINING PROTEIN"/>
    <property type="match status" value="1"/>
</dbReference>
<reference evidence="3 4" key="1">
    <citation type="journal article" date="2018" name="Arch. Microbiol.">
        <title>Hymenobacter segetis sp. nov., isolated from soil.</title>
        <authorList>
            <person name="Ten L.N."/>
            <person name="Lim S.J."/>
            <person name="Kim B.O."/>
            <person name="Kang I.K."/>
            <person name="Jung H.Y."/>
        </authorList>
    </citation>
    <scope>NUCLEOTIDE SEQUENCE [LARGE SCALE GENOMIC DNA]</scope>
    <source>
        <strain evidence="3 4">S7-3-11</strain>
    </source>
</reference>
<dbReference type="GO" id="GO:0016853">
    <property type="term" value="F:isomerase activity"/>
    <property type="evidence" value="ECO:0007669"/>
    <property type="project" value="UniProtKB-KW"/>
</dbReference>
<keyword evidence="2 3" id="KW-0413">Isomerase</keyword>
<proteinExistence type="inferred from homology"/>
<protein>
    <submittedName>
        <fullName evidence="3">PhzF family phenazine biosynthesis isomerase</fullName>
    </submittedName>
</protein>
<dbReference type="Proteomes" id="UP001479606">
    <property type="component" value="Unassembled WGS sequence"/>
</dbReference>
<name>A0ABU9LWT8_9BACT</name>
<dbReference type="EMBL" id="JBCEVZ010000028">
    <property type="protein sequence ID" value="MEL5995056.1"/>
    <property type="molecule type" value="Genomic_DNA"/>
</dbReference>
<sequence>MDSFTKEPFKGNPAGVCFPRQELSAEAMLKIAQEFGLSETAFVRETSAAGSYAIRYFSPRQEIPLCGHATLAAAKVLFSKTPQTEIHFLTHEQVDLAITRHGDDITMTFPVYDTVAATAPPALLVALGLPTVVNTAFSPKNKIVLLEIADDQQLAALRPDFAALLQSHTGINGVLVTASGSSPAYDYHYRYFWPWAGTNEDPVTGGVQTFLAKYWATRLHKPVMQAFQSSGRTGSMQVELQADKVLLTSQAIIVLEGQLVAFD</sequence>
<dbReference type="PANTHER" id="PTHR13774">
    <property type="entry name" value="PHENAZINE BIOSYNTHESIS PROTEIN"/>
    <property type="match status" value="1"/>
</dbReference>
<accession>A0ABU9LWT8</accession>